<evidence type="ECO:0000313" key="3">
    <source>
        <dbReference type="Proteomes" id="UP000242590"/>
    </source>
</evidence>
<name>A0A1T1CRX0_9SYNE</name>
<comment type="caution">
    <text evidence="2">The sequence shown here is derived from an EMBL/GenBank/DDBJ whole genome shotgun (WGS) entry which is preliminary data.</text>
</comment>
<dbReference type="RefSeq" id="WP_180374414.1">
    <property type="nucleotide sequence ID" value="NZ_MWLE01000101.1"/>
</dbReference>
<dbReference type="AlphaFoldDB" id="A0A1T1CRX0"/>
<reference evidence="2 3" key="1">
    <citation type="submission" date="2017-02" db="EMBL/GenBank/DDBJ databases">
        <title>Draft Genome Sequences of 'Candidatus Synechococcus spongiarum', Cyanobacterial Symbionts of the Mediterranean Sponge Aplysina aerophoba from two locations.</title>
        <authorList>
            <person name="Slaby B.M."/>
            <person name="Hentschel U."/>
        </authorList>
    </citation>
    <scope>NUCLEOTIDE SEQUENCE [LARGE SCALE GENOMIC DNA]</scope>
    <source>
        <strain evidence="2">LMB bulk15N</strain>
    </source>
</reference>
<proteinExistence type="predicted"/>
<evidence type="ECO:0000313" key="2">
    <source>
        <dbReference type="EMBL" id="OOV31284.1"/>
    </source>
</evidence>
<feature type="non-terminal residue" evidence="2">
    <location>
        <position position="1"/>
    </location>
</feature>
<accession>A0A1T1CRX0</accession>
<sequence>GEARQRQERQDSETRLREEMKAGEARQREALLDVKGEVRSLGDKLDSLLVLMAKETAVPTVGHDH</sequence>
<gene>
    <name evidence="2" type="ORF">BV53_07135</name>
</gene>
<evidence type="ECO:0000256" key="1">
    <source>
        <dbReference type="SAM" id="MobiDB-lite"/>
    </source>
</evidence>
<dbReference type="EMBL" id="MWLE01000101">
    <property type="protein sequence ID" value="OOV31284.1"/>
    <property type="molecule type" value="Genomic_DNA"/>
</dbReference>
<feature type="region of interest" description="Disordered" evidence="1">
    <location>
        <begin position="1"/>
        <end position="22"/>
    </location>
</feature>
<dbReference type="Proteomes" id="UP000242590">
    <property type="component" value="Unassembled WGS sequence"/>
</dbReference>
<organism evidence="2 3">
    <name type="scientific">Candidatus Synechococcus spongiarum LMB bulk15N</name>
    <dbReference type="NCBI Taxonomy" id="1943583"/>
    <lineage>
        <taxon>Bacteria</taxon>
        <taxon>Bacillati</taxon>
        <taxon>Cyanobacteriota</taxon>
        <taxon>Cyanophyceae</taxon>
        <taxon>Synechococcales</taxon>
        <taxon>Synechococcaceae</taxon>
        <taxon>Synechococcus</taxon>
    </lineage>
</organism>
<protein>
    <submittedName>
        <fullName evidence="2">Uncharacterized protein</fullName>
    </submittedName>
</protein>